<feature type="transmembrane region" description="Helical" evidence="1">
    <location>
        <begin position="158"/>
        <end position="176"/>
    </location>
</feature>
<feature type="transmembrane region" description="Helical" evidence="1">
    <location>
        <begin position="383"/>
        <end position="401"/>
    </location>
</feature>
<feature type="transmembrane region" description="Helical" evidence="1">
    <location>
        <begin position="327"/>
        <end position="345"/>
    </location>
</feature>
<feature type="transmembrane region" description="Helical" evidence="1">
    <location>
        <begin position="132"/>
        <end position="151"/>
    </location>
</feature>
<feature type="transmembrane region" description="Helical" evidence="1">
    <location>
        <begin position="432"/>
        <end position="449"/>
    </location>
</feature>
<keyword evidence="3" id="KW-1185">Reference proteome</keyword>
<dbReference type="RefSeq" id="WP_257463956.1">
    <property type="nucleotide sequence ID" value="NZ_JANJZT010000003.1"/>
</dbReference>
<protein>
    <recommendedName>
        <fullName evidence="4">Glycosyltransferase RgtA/B/C/D-like domain-containing protein</fullName>
    </recommendedName>
</protein>
<feature type="transmembrane region" description="Helical" evidence="1">
    <location>
        <begin position="211"/>
        <end position="228"/>
    </location>
</feature>
<proteinExistence type="predicted"/>
<dbReference type="Proteomes" id="UP001549106">
    <property type="component" value="Unassembled WGS sequence"/>
</dbReference>
<gene>
    <name evidence="2" type="ORF">ABID24_000583</name>
</gene>
<organism evidence="2 3">
    <name type="scientific">Blautia caecimuris</name>
    <dbReference type="NCBI Taxonomy" id="1796615"/>
    <lineage>
        <taxon>Bacteria</taxon>
        <taxon>Bacillati</taxon>
        <taxon>Bacillota</taxon>
        <taxon>Clostridia</taxon>
        <taxon>Lachnospirales</taxon>
        <taxon>Lachnospiraceae</taxon>
        <taxon>Blautia</taxon>
    </lineage>
</organism>
<evidence type="ECO:0000313" key="3">
    <source>
        <dbReference type="Proteomes" id="UP001549106"/>
    </source>
</evidence>
<reference evidence="2 3" key="1">
    <citation type="submission" date="2024-06" db="EMBL/GenBank/DDBJ databases">
        <title>Genomic Encyclopedia of Type Strains, Phase IV (KMG-IV): sequencing the most valuable type-strain genomes for metagenomic binning, comparative biology and taxonomic classification.</title>
        <authorList>
            <person name="Goeker M."/>
        </authorList>
    </citation>
    <scope>NUCLEOTIDE SEQUENCE [LARGE SCALE GENOMIC DNA]</scope>
    <source>
        <strain evidence="2 3">DSM 29492</strain>
    </source>
</reference>
<keyword evidence="1" id="KW-0812">Transmembrane</keyword>
<dbReference type="EMBL" id="JBEPMJ010000003">
    <property type="protein sequence ID" value="MET3749356.1"/>
    <property type="molecule type" value="Genomic_DNA"/>
</dbReference>
<feature type="transmembrane region" description="Helical" evidence="1">
    <location>
        <begin position="16"/>
        <end position="34"/>
    </location>
</feature>
<feature type="transmembrane region" description="Helical" evidence="1">
    <location>
        <begin position="110"/>
        <end position="126"/>
    </location>
</feature>
<keyword evidence="1" id="KW-0472">Membrane</keyword>
<comment type="caution">
    <text evidence="2">The sequence shown here is derived from an EMBL/GenBank/DDBJ whole genome shotgun (WGS) entry which is preliminary data.</text>
</comment>
<feature type="transmembrane region" description="Helical" evidence="1">
    <location>
        <begin position="82"/>
        <end position="103"/>
    </location>
</feature>
<feature type="transmembrane region" description="Helical" evidence="1">
    <location>
        <begin position="352"/>
        <end position="371"/>
    </location>
</feature>
<keyword evidence="1" id="KW-1133">Transmembrane helix</keyword>
<sequence>MKTRFLAVIDRKRKSPWFALGVNLMAMLAMTLVMRPSFETNDDIVFAEFGSGLRGVKTPRLVFQNYILGLVYRLLYQVTGRLPWYTIVQYAVLVAAFSAVTYVFMNRLKGYWGLYLSFILLWVFGYESYIHIQFTKTAGIAAAAAVLLLFHMITSEKFCVWETVAGFLLGLTGFMYREDQFFASSALMAGVGIYFIFTLKKRFPGKEWKRFGLCAGIFGMLLLAVFAVDCTDRLMYKNPQWQEYQRFNNLRSELLDYGFPDYESNQTLYQELGISREAYELYRTWNFNDPDKFTTEVMEKLAEQKPEKILSGKVIHSFVKRFPGDVLQQKAFWIVLLLFVLWLFFGKKGYAAWFGLAGELCMLGGLNFYLYFQGRYLVNRVDVGLWFSVCLTMAWLLADSVKEREKAKERSKGKVGALSVPTVSMEKISGRWGLVLCAAVLLIAQSFWYDDWRLTTREIPKARVSQRAVLETIGTDKEHVYLAKSGTVSEIVCYGPFDPMPENLLDNLYWLSGWECRTPGIVKEMREHGVTNPYKDMIENKKVYLIDDNIQLTLDYIRQNYDKNAEAVFVKTLGNVDLYQIQGSVRE</sequence>
<evidence type="ECO:0008006" key="4">
    <source>
        <dbReference type="Google" id="ProtNLM"/>
    </source>
</evidence>
<accession>A0ABV2LYS9</accession>
<evidence type="ECO:0000256" key="1">
    <source>
        <dbReference type="SAM" id="Phobius"/>
    </source>
</evidence>
<feature type="transmembrane region" description="Helical" evidence="1">
    <location>
        <begin position="182"/>
        <end position="199"/>
    </location>
</feature>
<name>A0ABV2LYS9_9FIRM</name>
<evidence type="ECO:0000313" key="2">
    <source>
        <dbReference type="EMBL" id="MET3749356.1"/>
    </source>
</evidence>